<dbReference type="Pfam" id="PF01753">
    <property type="entry name" value="zf-MYND"/>
    <property type="match status" value="1"/>
</dbReference>
<evidence type="ECO:0000313" key="6">
    <source>
        <dbReference type="EMBL" id="KAK0449285.1"/>
    </source>
</evidence>
<keyword evidence="2 4" id="KW-0863">Zinc-finger</keyword>
<dbReference type="InterPro" id="IPR002893">
    <property type="entry name" value="Znf_MYND"/>
</dbReference>
<feature type="domain" description="MYND-type" evidence="5">
    <location>
        <begin position="25"/>
        <end position="67"/>
    </location>
</feature>
<keyword evidence="7" id="KW-1185">Reference proteome</keyword>
<reference evidence="6" key="1">
    <citation type="submission" date="2023-06" db="EMBL/GenBank/DDBJ databases">
        <authorList>
            <consortium name="Lawrence Berkeley National Laboratory"/>
            <person name="Ahrendt S."/>
            <person name="Sahu N."/>
            <person name="Indic B."/>
            <person name="Wong-Bajracharya J."/>
            <person name="Merenyi Z."/>
            <person name="Ke H.-M."/>
            <person name="Monk M."/>
            <person name="Kocsube S."/>
            <person name="Drula E."/>
            <person name="Lipzen A."/>
            <person name="Balint B."/>
            <person name="Henrissat B."/>
            <person name="Andreopoulos B."/>
            <person name="Martin F.M."/>
            <person name="Harder C.B."/>
            <person name="Rigling D."/>
            <person name="Ford K.L."/>
            <person name="Foster G.D."/>
            <person name="Pangilinan J."/>
            <person name="Papanicolaou A."/>
            <person name="Barry K."/>
            <person name="LaButti K."/>
            <person name="Viragh M."/>
            <person name="Koriabine M."/>
            <person name="Yan M."/>
            <person name="Riley R."/>
            <person name="Champramary S."/>
            <person name="Plett K.L."/>
            <person name="Tsai I.J."/>
            <person name="Slot J."/>
            <person name="Sipos G."/>
            <person name="Plett J."/>
            <person name="Nagy L.G."/>
            <person name="Grigoriev I.V."/>
        </authorList>
    </citation>
    <scope>NUCLEOTIDE SEQUENCE</scope>
    <source>
        <strain evidence="6">FPL87.14</strain>
    </source>
</reference>
<accession>A0AA39MXB4</accession>
<gene>
    <name evidence="6" type="ORF">EV421DRAFT_1732571</name>
</gene>
<protein>
    <recommendedName>
        <fullName evidence="5">MYND-type domain-containing protein</fullName>
    </recommendedName>
</protein>
<dbReference type="SUPFAM" id="SSF144232">
    <property type="entry name" value="HIT/MYND zinc finger-like"/>
    <property type="match status" value="1"/>
</dbReference>
<name>A0AA39MXB4_9AGAR</name>
<comment type="caution">
    <text evidence="6">The sequence shown here is derived from an EMBL/GenBank/DDBJ whole genome shotgun (WGS) entry which is preliminary data.</text>
</comment>
<dbReference type="PROSITE" id="PS01360">
    <property type="entry name" value="ZF_MYND_1"/>
    <property type="match status" value="1"/>
</dbReference>
<dbReference type="Gene3D" id="6.10.140.2220">
    <property type="match status" value="1"/>
</dbReference>
<sequence>MGGQQFVFKRQNGKFDFTRNTAEGCVHCLKHRKPEEPPMSLCGGCKRVRYCCKEHQRAHWRLHKSLCKGLQANATTTDECYIQQRRLVEDWVETHRYEMIAMITSYIRRNAFDRQNEAFFVTLDTTNDASGKENPAVAFQVKGTPHVRKTGPMPLEVEEAEAQDKAESPNDKIVGYFCCYFSIIKDGHPLPVFTAMQLIHEDETCPAVLAQGAVFRMAPGKYGNWVPGMLIPKGKIWEWRRCAIEELEASSGLNLSRSRITGVRTFRLILKTMVHPNN</sequence>
<proteinExistence type="predicted"/>
<evidence type="ECO:0000256" key="3">
    <source>
        <dbReference type="ARBA" id="ARBA00022833"/>
    </source>
</evidence>
<evidence type="ECO:0000313" key="7">
    <source>
        <dbReference type="Proteomes" id="UP001175226"/>
    </source>
</evidence>
<dbReference type="GO" id="GO:0008270">
    <property type="term" value="F:zinc ion binding"/>
    <property type="evidence" value="ECO:0007669"/>
    <property type="project" value="UniProtKB-KW"/>
</dbReference>
<keyword evidence="1" id="KW-0479">Metal-binding</keyword>
<dbReference type="PROSITE" id="PS50865">
    <property type="entry name" value="ZF_MYND_2"/>
    <property type="match status" value="1"/>
</dbReference>
<dbReference type="Proteomes" id="UP001175226">
    <property type="component" value="Unassembled WGS sequence"/>
</dbReference>
<evidence type="ECO:0000256" key="1">
    <source>
        <dbReference type="ARBA" id="ARBA00022723"/>
    </source>
</evidence>
<organism evidence="6 7">
    <name type="scientific">Armillaria borealis</name>
    <dbReference type="NCBI Taxonomy" id="47425"/>
    <lineage>
        <taxon>Eukaryota</taxon>
        <taxon>Fungi</taxon>
        <taxon>Dikarya</taxon>
        <taxon>Basidiomycota</taxon>
        <taxon>Agaricomycotina</taxon>
        <taxon>Agaricomycetes</taxon>
        <taxon>Agaricomycetidae</taxon>
        <taxon>Agaricales</taxon>
        <taxon>Marasmiineae</taxon>
        <taxon>Physalacriaceae</taxon>
        <taxon>Armillaria</taxon>
    </lineage>
</organism>
<dbReference type="AlphaFoldDB" id="A0AA39MXB4"/>
<evidence type="ECO:0000256" key="4">
    <source>
        <dbReference type="PROSITE-ProRule" id="PRU00134"/>
    </source>
</evidence>
<evidence type="ECO:0000259" key="5">
    <source>
        <dbReference type="PROSITE" id="PS50865"/>
    </source>
</evidence>
<evidence type="ECO:0000256" key="2">
    <source>
        <dbReference type="ARBA" id="ARBA00022771"/>
    </source>
</evidence>
<keyword evidence="3" id="KW-0862">Zinc</keyword>
<dbReference type="EMBL" id="JAUEPT010000008">
    <property type="protein sequence ID" value="KAK0449285.1"/>
    <property type="molecule type" value="Genomic_DNA"/>
</dbReference>